<keyword evidence="1" id="KW-0472">Membrane</keyword>
<dbReference type="KEGG" id="flt:Sv326_1208"/>
<dbReference type="AlphaFoldDB" id="A0A7D6BR35"/>
<feature type="transmembrane region" description="Helical" evidence="1">
    <location>
        <begin position="7"/>
        <end position="29"/>
    </location>
</feature>
<accession>A0A7D6BR35</accession>
<proteinExistence type="predicted"/>
<organism evidence="2 3">
    <name type="scientific">Fermentimicrarchaeum limneticum</name>
    <dbReference type="NCBI Taxonomy" id="2795018"/>
    <lineage>
        <taxon>Archaea</taxon>
        <taxon>Candidatus Micrarchaeota</taxon>
        <taxon>Candidatus Fermentimicrarchaeales</taxon>
        <taxon>Candidatus Fermentimicrarchaeaceae</taxon>
        <taxon>Candidatus Fermentimicrarchaeum</taxon>
    </lineage>
</organism>
<evidence type="ECO:0000313" key="2">
    <source>
        <dbReference type="EMBL" id="QLJ53383.1"/>
    </source>
</evidence>
<evidence type="ECO:0000313" key="3">
    <source>
        <dbReference type="Proteomes" id="UP000510821"/>
    </source>
</evidence>
<reference evidence="3" key="1">
    <citation type="submission" date="2020-07" db="EMBL/GenBank/DDBJ databases">
        <title>Metabolic diversity and evolutionary history of the archaeal phylum ###Micrarchaeota### uncovered from a freshwater lake metagenome.</title>
        <authorList>
            <person name="Kadnikov V.V."/>
            <person name="Savvichev A.S."/>
            <person name="Mardanov A.V."/>
            <person name="Beletsky A.V."/>
            <person name="Chupakov A.V."/>
            <person name="Kokryatskaya N.M."/>
            <person name="Pimenov N.V."/>
            <person name="Ravin N.V."/>
        </authorList>
    </citation>
    <scope>NUCLEOTIDE SEQUENCE [LARGE SCALE GENOMIC DNA]</scope>
</reference>
<name>A0A7D6BR35_FERL1</name>
<keyword evidence="1" id="KW-0812">Transmembrane</keyword>
<gene>
    <name evidence="2" type="ORF">Sv326_1208</name>
</gene>
<sequence>MRRGQISFDFLVIVVFAFIIFLEMFQLYALESRSSSIIEGKASALSVCSKVARTINEVLKANETSAVVTIPETLDTGDTYYLSIKAAGRRVDVFWPVSAQNRSVTVPILTSNVTERNISKSLGSGETTINITNRNGTVGIFILGTCDNTVCEAGENCENCVADCTCYCGDGLCTHAAGEDCNTCVADCDCEAPASICCPEYTEAHGLCVLQSQMCNP</sequence>
<dbReference type="EMBL" id="CP058998">
    <property type="protein sequence ID" value="QLJ53383.1"/>
    <property type="molecule type" value="Genomic_DNA"/>
</dbReference>
<dbReference type="Proteomes" id="UP000510821">
    <property type="component" value="Chromosome"/>
</dbReference>
<evidence type="ECO:0000256" key="1">
    <source>
        <dbReference type="SAM" id="Phobius"/>
    </source>
</evidence>
<protein>
    <submittedName>
        <fullName evidence="2">Uncharacterized protein</fullName>
    </submittedName>
</protein>
<keyword evidence="1" id="KW-1133">Transmembrane helix</keyword>